<dbReference type="AlphaFoldDB" id="A0AAF0TXA7"/>
<feature type="non-terminal residue" evidence="1">
    <location>
        <position position="1"/>
    </location>
</feature>
<dbReference type="EMBL" id="CP133616">
    <property type="protein sequence ID" value="WMV29665.1"/>
    <property type="molecule type" value="Genomic_DNA"/>
</dbReference>
<proteinExistence type="predicted"/>
<keyword evidence="2" id="KW-1185">Reference proteome</keyword>
<protein>
    <submittedName>
        <fullName evidence="1">Uncharacterized protein</fullName>
    </submittedName>
</protein>
<evidence type="ECO:0000313" key="1">
    <source>
        <dbReference type="EMBL" id="WMV29665.1"/>
    </source>
</evidence>
<accession>A0AAF0TXA7</accession>
<dbReference type="Proteomes" id="UP001234989">
    <property type="component" value="Chromosome 5"/>
</dbReference>
<organism evidence="1 2">
    <name type="scientific">Solanum verrucosum</name>
    <dbReference type="NCBI Taxonomy" id="315347"/>
    <lineage>
        <taxon>Eukaryota</taxon>
        <taxon>Viridiplantae</taxon>
        <taxon>Streptophyta</taxon>
        <taxon>Embryophyta</taxon>
        <taxon>Tracheophyta</taxon>
        <taxon>Spermatophyta</taxon>
        <taxon>Magnoliopsida</taxon>
        <taxon>eudicotyledons</taxon>
        <taxon>Gunneridae</taxon>
        <taxon>Pentapetalae</taxon>
        <taxon>asterids</taxon>
        <taxon>lamiids</taxon>
        <taxon>Solanales</taxon>
        <taxon>Solanaceae</taxon>
        <taxon>Solanoideae</taxon>
        <taxon>Solaneae</taxon>
        <taxon>Solanum</taxon>
    </lineage>
</organism>
<evidence type="ECO:0000313" key="2">
    <source>
        <dbReference type="Proteomes" id="UP001234989"/>
    </source>
</evidence>
<feature type="non-terminal residue" evidence="1">
    <location>
        <position position="85"/>
    </location>
</feature>
<sequence length="85" mass="9861">SPNISVQFWKSFQKGLCSKLNLSIIFHPQTDGQPEHLQMDPYETLYGRRSKSPIGWFEICEYGLIGPDLVHQAMEKVKVIQERLK</sequence>
<name>A0AAF0TXA7_SOLVR</name>
<reference evidence="1" key="1">
    <citation type="submission" date="2023-08" db="EMBL/GenBank/DDBJ databases">
        <title>A de novo genome assembly of Solanum verrucosum Schlechtendal, a Mexican diploid species geographically isolated from the other diploid A-genome species in potato relatives.</title>
        <authorList>
            <person name="Hosaka K."/>
        </authorList>
    </citation>
    <scope>NUCLEOTIDE SEQUENCE</scope>
    <source>
        <tissue evidence="1">Young leaves</tissue>
    </source>
</reference>
<gene>
    <name evidence="1" type="ORF">MTR67_023050</name>
</gene>